<dbReference type="Proteomes" id="UP000473681">
    <property type="component" value="Unassembled WGS sequence"/>
</dbReference>
<reference evidence="7 8" key="1">
    <citation type="submission" date="2019-04" db="EMBL/GenBank/DDBJ databases">
        <title>Genome sequencing of Clostridium botulinum Groups I-IV and Clostridium butyricum.</title>
        <authorList>
            <person name="Brunt J."/>
            <person name="Van Vliet A.H.M."/>
            <person name="Stringer S.C."/>
            <person name="Carter A.T."/>
            <person name="Peck M.W."/>
        </authorList>
    </citation>
    <scope>NUCLEOTIDE SEQUENCE [LARGE SCALE GENOMIC DNA]</scope>
    <source>
        <strain evidence="5 8">1605</strain>
        <strain evidence="6 7">CB-K-33E</strain>
    </source>
</reference>
<dbReference type="GO" id="GO:0009253">
    <property type="term" value="P:peptidoglycan catabolic process"/>
    <property type="evidence" value="ECO:0007669"/>
    <property type="project" value="InterPro"/>
</dbReference>
<dbReference type="InterPro" id="IPR036505">
    <property type="entry name" value="Amidase/PGRP_sf"/>
</dbReference>
<evidence type="ECO:0000313" key="8">
    <source>
        <dbReference type="Proteomes" id="UP000476820"/>
    </source>
</evidence>
<evidence type="ECO:0000313" key="7">
    <source>
        <dbReference type="Proteomes" id="UP000473681"/>
    </source>
</evidence>
<protein>
    <submittedName>
        <fullName evidence="5">N-acetylmuramoyl-L-alanine amidase</fullName>
    </submittedName>
</protein>
<dbReference type="PANTHER" id="PTHR11022">
    <property type="entry name" value="PEPTIDOGLYCAN RECOGNITION PROTEIN"/>
    <property type="match status" value="1"/>
</dbReference>
<sequence length="253" mass="29503">MTSITERSDYKNKYRLRHRNKSHIKYKIRPKEIEQNINKESFKNKLIFLLIGVVILSIVTGYLGKNRYVRFLNDNPYYEGNKIRISTLQKKLPSLNKELGIREIDYKWSGDLEYNNKPTLLVFHHTASSNLTPTKIHEMHMAKKWSGIGYHFYIRKDGTVYRGRPEEAIGAHIKGQNKNTLGICIEGNLEEEQPTEQEIEALEKLSTYLIIKYNIYGVQGHGDTYDTLCPGENFPMENVKQAITNEIDDLYNK</sequence>
<dbReference type="InterPro" id="IPR015510">
    <property type="entry name" value="PGRP"/>
</dbReference>
<dbReference type="CDD" id="cd06583">
    <property type="entry name" value="PGRP"/>
    <property type="match status" value="1"/>
</dbReference>
<dbReference type="Pfam" id="PF01510">
    <property type="entry name" value="Amidase_2"/>
    <property type="match status" value="1"/>
</dbReference>
<dbReference type="PANTHER" id="PTHR11022:SF41">
    <property type="entry name" value="PEPTIDOGLYCAN-RECOGNITION PROTEIN LC-RELATED"/>
    <property type="match status" value="1"/>
</dbReference>
<feature type="domain" description="N-acetylmuramoyl-L-alanine amidase" evidence="3">
    <location>
        <begin position="107"/>
        <end position="231"/>
    </location>
</feature>
<dbReference type="SMART" id="SM00701">
    <property type="entry name" value="PGRP"/>
    <property type="match status" value="1"/>
</dbReference>
<gene>
    <name evidence="5" type="ORF">FC774_13560</name>
    <name evidence="6" type="ORF">FDB51_06585</name>
</gene>
<keyword evidence="2" id="KW-0472">Membrane</keyword>
<comment type="similarity">
    <text evidence="1">Belongs to the N-acetylmuramoyl-L-alanine amidase 2 family.</text>
</comment>
<dbReference type="Gene3D" id="3.40.80.10">
    <property type="entry name" value="Peptidoglycan recognition protein-like"/>
    <property type="match status" value="1"/>
</dbReference>
<dbReference type="InterPro" id="IPR002502">
    <property type="entry name" value="Amidase_domain"/>
</dbReference>
<accession>A0A0C2NTU5</accession>
<dbReference type="Proteomes" id="UP000476820">
    <property type="component" value="Unassembled WGS sequence"/>
</dbReference>
<dbReference type="EMBL" id="SWOV01000042">
    <property type="protein sequence ID" value="NFF88882.1"/>
    <property type="molecule type" value="Genomic_DNA"/>
</dbReference>
<evidence type="ECO:0000256" key="2">
    <source>
        <dbReference type="SAM" id="Phobius"/>
    </source>
</evidence>
<feature type="domain" description="Peptidoglycan recognition protein family" evidence="4">
    <location>
        <begin position="107"/>
        <end position="225"/>
    </location>
</feature>
<keyword evidence="2" id="KW-0812">Transmembrane</keyword>
<evidence type="ECO:0000313" key="6">
    <source>
        <dbReference type="EMBL" id="NFN34807.1"/>
    </source>
</evidence>
<evidence type="ECO:0000259" key="3">
    <source>
        <dbReference type="SMART" id="SM00644"/>
    </source>
</evidence>
<organism evidence="5 8">
    <name type="scientific">Clostridium botulinum</name>
    <dbReference type="NCBI Taxonomy" id="1491"/>
    <lineage>
        <taxon>Bacteria</taxon>
        <taxon>Bacillati</taxon>
        <taxon>Bacillota</taxon>
        <taxon>Clostridia</taxon>
        <taxon>Eubacteriales</taxon>
        <taxon>Clostridiaceae</taxon>
        <taxon>Clostridium</taxon>
    </lineage>
</organism>
<evidence type="ECO:0000313" key="5">
    <source>
        <dbReference type="EMBL" id="NFF88882.1"/>
    </source>
</evidence>
<name>A0A0C2NTU5_CLOBO</name>
<evidence type="ECO:0000259" key="4">
    <source>
        <dbReference type="SMART" id="SM00701"/>
    </source>
</evidence>
<dbReference type="OrthoDB" id="9811296at2"/>
<evidence type="ECO:0000256" key="1">
    <source>
        <dbReference type="ARBA" id="ARBA00007553"/>
    </source>
</evidence>
<dbReference type="GO" id="GO:0008270">
    <property type="term" value="F:zinc ion binding"/>
    <property type="evidence" value="ECO:0007669"/>
    <property type="project" value="InterPro"/>
</dbReference>
<dbReference type="InterPro" id="IPR006619">
    <property type="entry name" value="PGRP_domain_met/bac"/>
</dbReference>
<feature type="transmembrane region" description="Helical" evidence="2">
    <location>
        <begin position="46"/>
        <end position="64"/>
    </location>
</feature>
<dbReference type="GO" id="GO:0008745">
    <property type="term" value="F:N-acetylmuramoyl-L-alanine amidase activity"/>
    <property type="evidence" value="ECO:0007669"/>
    <property type="project" value="InterPro"/>
</dbReference>
<dbReference type="RefSeq" id="WP_012450146.1">
    <property type="nucleotide sequence ID" value="NZ_CP010520.1"/>
</dbReference>
<comment type="caution">
    <text evidence="5">The sequence shown here is derived from an EMBL/GenBank/DDBJ whole genome shotgun (WGS) entry which is preliminary data.</text>
</comment>
<proteinExistence type="inferred from homology"/>
<dbReference type="SMART" id="SM00644">
    <property type="entry name" value="Ami_2"/>
    <property type="match status" value="1"/>
</dbReference>
<keyword evidence="2" id="KW-1133">Transmembrane helix</keyword>
<dbReference type="SUPFAM" id="SSF55846">
    <property type="entry name" value="N-acetylmuramoyl-L-alanine amidase-like"/>
    <property type="match status" value="1"/>
</dbReference>
<dbReference type="AlphaFoldDB" id="A0A0C2NTU5"/>
<dbReference type="EMBL" id="SWVK01000007">
    <property type="protein sequence ID" value="NFN34807.1"/>
    <property type="molecule type" value="Genomic_DNA"/>
</dbReference>